<dbReference type="Proteomes" id="UP000559404">
    <property type="component" value="Unassembled WGS sequence"/>
</dbReference>
<protein>
    <submittedName>
        <fullName evidence="2">Arylesterase</fullName>
    </submittedName>
</protein>
<comment type="caution">
    <text evidence="2">The sequence shown here is derived from an EMBL/GenBank/DDBJ whole genome shotgun (WGS) entry which is preliminary data.</text>
</comment>
<dbReference type="PROSITE" id="PS01098">
    <property type="entry name" value="LIPASE_GDSL_SER"/>
    <property type="match status" value="1"/>
</dbReference>
<dbReference type="GO" id="GO:0006629">
    <property type="term" value="P:lipid metabolic process"/>
    <property type="evidence" value="ECO:0007669"/>
    <property type="project" value="InterPro"/>
</dbReference>
<evidence type="ECO:0000259" key="1">
    <source>
        <dbReference type="Pfam" id="PF13472"/>
    </source>
</evidence>
<name>A0A838XS78_9HYPH</name>
<sequence>MVIWRSWQSLKPPIWETPAAASRGSGGLIRKDTFFALCALAAFGLGGGAVRAETLAKETPAAEVLTIVALGDSLTAGYQLPPEEAFPAQLEAALRARGHQVAVVNAGVSGDTTSGGLARLDWSVGADSDAVIVALGGNDALRGLPPATTRSNLEQIVGALRARGLPVLLAGIKAPRNLGDEYADAFDAVFPAVAEAQGALLYPFFLDGVPISPETVQADGIHPTGAGVGLMVKGILPSVEELISRARASGG</sequence>
<dbReference type="InterPro" id="IPR051532">
    <property type="entry name" value="Ester_Hydrolysis_Enzymes"/>
</dbReference>
<reference evidence="2 3" key="1">
    <citation type="submission" date="2020-07" db="EMBL/GenBank/DDBJ databases">
        <authorList>
            <person name="Li M."/>
        </authorList>
    </citation>
    <scope>NUCLEOTIDE SEQUENCE [LARGE SCALE GENOMIC DNA]</scope>
    <source>
        <strain evidence="2 3">DSM 23284</strain>
    </source>
</reference>
<dbReference type="InterPro" id="IPR008265">
    <property type="entry name" value="Lipase_GDSL_AS"/>
</dbReference>
<dbReference type="GO" id="GO:0004622">
    <property type="term" value="F:phosphatidylcholine lysophospholipase activity"/>
    <property type="evidence" value="ECO:0007669"/>
    <property type="project" value="TreeGrafter"/>
</dbReference>
<dbReference type="InterPro" id="IPR013830">
    <property type="entry name" value="SGNH_hydro"/>
</dbReference>
<proteinExistence type="predicted"/>
<dbReference type="EMBL" id="JACEON010000005">
    <property type="protein sequence ID" value="MBA4611386.1"/>
    <property type="molecule type" value="Genomic_DNA"/>
</dbReference>
<organism evidence="2 3">
    <name type="scientific">Stappia taiwanensis</name>
    <dbReference type="NCBI Taxonomy" id="992267"/>
    <lineage>
        <taxon>Bacteria</taxon>
        <taxon>Pseudomonadati</taxon>
        <taxon>Pseudomonadota</taxon>
        <taxon>Alphaproteobacteria</taxon>
        <taxon>Hyphomicrobiales</taxon>
        <taxon>Stappiaceae</taxon>
        <taxon>Stappia</taxon>
    </lineage>
</organism>
<dbReference type="PANTHER" id="PTHR30383:SF24">
    <property type="entry name" value="THIOESTERASE 1_PROTEASE 1_LYSOPHOSPHOLIPASE L1"/>
    <property type="match status" value="1"/>
</dbReference>
<dbReference type="AlphaFoldDB" id="A0A838XS78"/>
<evidence type="ECO:0000313" key="3">
    <source>
        <dbReference type="Proteomes" id="UP000559404"/>
    </source>
</evidence>
<accession>A0A838XS78</accession>
<dbReference type="SUPFAM" id="SSF52266">
    <property type="entry name" value="SGNH hydrolase"/>
    <property type="match status" value="1"/>
</dbReference>
<keyword evidence="3" id="KW-1185">Reference proteome</keyword>
<dbReference type="PANTHER" id="PTHR30383">
    <property type="entry name" value="THIOESTERASE 1/PROTEASE 1/LYSOPHOSPHOLIPASE L1"/>
    <property type="match status" value="1"/>
</dbReference>
<dbReference type="Gene3D" id="3.40.50.1110">
    <property type="entry name" value="SGNH hydrolase"/>
    <property type="match status" value="1"/>
</dbReference>
<dbReference type="CDD" id="cd01822">
    <property type="entry name" value="Lysophospholipase_L1_like"/>
    <property type="match status" value="1"/>
</dbReference>
<feature type="domain" description="SGNH hydrolase-type esterase" evidence="1">
    <location>
        <begin position="69"/>
        <end position="227"/>
    </location>
</feature>
<dbReference type="Pfam" id="PF13472">
    <property type="entry name" value="Lipase_GDSL_2"/>
    <property type="match status" value="1"/>
</dbReference>
<gene>
    <name evidence="2" type="ORF">H1W37_06975</name>
</gene>
<dbReference type="InterPro" id="IPR036514">
    <property type="entry name" value="SGNH_hydro_sf"/>
</dbReference>
<reference evidence="2 3" key="2">
    <citation type="submission" date="2020-08" db="EMBL/GenBank/DDBJ databases">
        <title>Stappia taiwanensis sp. nov., isolated from a coastal thermal spring.</title>
        <authorList>
            <person name="Kampfer P."/>
        </authorList>
    </citation>
    <scope>NUCLEOTIDE SEQUENCE [LARGE SCALE GENOMIC DNA]</scope>
    <source>
        <strain evidence="2 3">DSM 23284</strain>
    </source>
</reference>
<evidence type="ECO:0000313" key="2">
    <source>
        <dbReference type="EMBL" id="MBA4611386.1"/>
    </source>
</evidence>